<dbReference type="PANTHER" id="PTHR11960">
    <property type="entry name" value="EUKARYOTIC TRANSLATION INITIATION FACTOR 4E RELATED"/>
    <property type="match status" value="1"/>
</dbReference>
<organism evidence="8 9">
    <name type="scientific">Cinara cedri</name>
    <dbReference type="NCBI Taxonomy" id="506608"/>
    <lineage>
        <taxon>Eukaryota</taxon>
        <taxon>Metazoa</taxon>
        <taxon>Ecdysozoa</taxon>
        <taxon>Arthropoda</taxon>
        <taxon>Hexapoda</taxon>
        <taxon>Insecta</taxon>
        <taxon>Pterygota</taxon>
        <taxon>Neoptera</taxon>
        <taxon>Paraneoptera</taxon>
        <taxon>Hemiptera</taxon>
        <taxon>Sternorrhyncha</taxon>
        <taxon>Aphidomorpha</taxon>
        <taxon>Aphidoidea</taxon>
        <taxon>Aphididae</taxon>
        <taxon>Lachninae</taxon>
        <taxon>Cinara</taxon>
    </lineage>
</organism>
<dbReference type="SUPFAM" id="SSF55418">
    <property type="entry name" value="eIF4e-like"/>
    <property type="match status" value="1"/>
</dbReference>
<dbReference type="GO" id="GO:0006417">
    <property type="term" value="P:regulation of translation"/>
    <property type="evidence" value="ECO:0007669"/>
    <property type="project" value="UniProtKB-KW"/>
</dbReference>
<keyword evidence="4 7" id="KW-0694">RNA-binding</keyword>
<evidence type="ECO:0000256" key="4">
    <source>
        <dbReference type="ARBA" id="ARBA00022884"/>
    </source>
</evidence>
<dbReference type="GO" id="GO:0016281">
    <property type="term" value="C:eukaryotic translation initiation factor 4F complex"/>
    <property type="evidence" value="ECO:0007669"/>
    <property type="project" value="TreeGrafter"/>
</dbReference>
<dbReference type="InterPro" id="IPR019770">
    <property type="entry name" value="TIF_eIF_4E_CS"/>
</dbReference>
<dbReference type="InterPro" id="IPR023398">
    <property type="entry name" value="TIF_eIF4e-like"/>
</dbReference>
<keyword evidence="5 7" id="KW-0648">Protein biosynthesis</keyword>
<gene>
    <name evidence="8" type="ORF">CINCED_3A013000</name>
</gene>
<protein>
    <recommendedName>
        <fullName evidence="6">eIF-4F 25 kDa subunit</fullName>
    </recommendedName>
</protein>
<dbReference type="EMBL" id="CABPRJ010001465">
    <property type="protein sequence ID" value="VVC38221.1"/>
    <property type="molecule type" value="Genomic_DNA"/>
</dbReference>
<dbReference type="AlphaFoldDB" id="A0A5E4N0M5"/>
<evidence type="ECO:0000256" key="2">
    <source>
        <dbReference type="ARBA" id="ARBA00022540"/>
    </source>
</evidence>
<comment type="similarity">
    <text evidence="1 7">Belongs to the eukaryotic initiation factor 4E family.</text>
</comment>
<dbReference type="GO" id="GO:0000340">
    <property type="term" value="F:RNA 7-methylguanosine cap binding"/>
    <property type="evidence" value="ECO:0007669"/>
    <property type="project" value="TreeGrafter"/>
</dbReference>
<dbReference type="InterPro" id="IPR001040">
    <property type="entry name" value="TIF_eIF_4E"/>
</dbReference>
<evidence type="ECO:0000313" key="8">
    <source>
        <dbReference type="EMBL" id="VVC38221.1"/>
    </source>
</evidence>
<evidence type="ECO:0000256" key="6">
    <source>
        <dbReference type="ARBA" id="ARBA00032656"/>
    </source>
</evidence>
<sequence>MELVRHSVVGNVHLLSDSWKLWYWRVDVPAAAPPVNLSIWLKNLHGLCEFDSVEKFWSIFNHIKIPSMLNIGCDYSVFKSDIKPVWEDETNKKGGRWLIKDNGFLDQYWMDILLSMIGGMYEPYNNNICGIVYNRRQFNKLSLWISTCDTNIVNDIGLKLKNCINTKDKIIFEKHWEISKKKKNILHKRTTSLS</sequence>
<reference evidence="8 9" key="1">
    <citation type="submission" date="2019-08" db="EMBL/GenBank/DDBJ databases">
        <authorList>
            <person name="Alioto T."/>
            <person name="Alioto T."/>
            <person name="Gomez Garrido J."/>
        </authorList>
    </citation>
    <scope>NUCLEOTIDE SEQUENCE [LARGE SCALE GENOMIC DNA]</scope>
</reference>
<evidence type="ECO:0000313" key="9">
    <source>
        <dbReference type="Proteomes" id="UP000325440"/>
    </source>
</evidence>
<dbReference type="PROSITE" id="PS00813">
    <property type="entry name" value="IF4E"/>
    <property type="match status" value="1"/>
</dbReference>
<evidence type="ECO:0000256" key="1">
    <source>
        <dbReference type="ARBA" id="ARBA00009860"/>
    </source>
</evidence>
<dbReference type="Proteomes" id="UP000325440">
    <property type="component" value="Unassembled WGS sequence"/>
</dbReference>
<proteinExistence type="inferred from homology"/>
<name>A0A5E4N0M5_9HEMI</name>
<dbReference type="GO" id="GO:0003743">
    <property type="term" value="F:translation initiation factor activity"/>
    <property type="evidence" value="ECO:0007669"/>
    <property type="project" value="UniProtKB-KW"/>
</dbReference>
<keyword evidence="3" id="KW-0810">Translation regulation</keyword>
<dbReference type="OrthoDB" id="590761at2759"/>
<dbReference type="Pfam" id="PF01652">
    <property type="entry name" value="IF4E"/>
    <property type="match status" value="1"/>
</dbReference>
<evidence type="ECO:0000256" key="3">
    <source>
        <dbReference type="ARBA" id="ARBA00022845"/>
    </source>
</evidence>
<keyword evidence="9" id="KW-1185">Reference proteome</keyword>
<keyword evidence="2 7" id="KW-0396">Initiation factor</keyword>
<evidence type="ECO:0000256" key="7">
    <source>
        <dbReference type="RuleBase" id="RU004374"/>
    </source>
</evidence>
<dbReference type="PANTHER" id="PTHR11960:SF8">
    <property type="entry name" value="EUKARYOTIC TRANSLATION INITIATION FACTOR 4E1-RELATED"/>
    <property type="match status" value="1"/>
</dbReference>
<accession>A0A5E4N0M5</accession>
<dbReference type="Gene3D" id="3.30.760.10">
    <property type="entry name" value="RNA Cap, Translation Initiation Factor Eif4e"/>
    <property type="match status" value="1"/>
</dbReference>
<evidence type="ECO:0000256" key="5">
    <source>
        <dbReference type="ARBA" id="ARBA00022917"/>
    </source>
</evidence>